<dbReference type="InterPro" id="IPR001584">
    <property type="entry name" value="Integrase_cat-core"/>
</dbReference>
<dbReference type="PROSITE" id="PS50994">
    <property type="entry name" value="INTEGRASE"/>
    <property type="match status" value="1"/>
</dbReference>
<dbReference type="InterPro" id="IPR057670">
    <property type="entry name" value="SH3_retrovirus"/>
</dbReference>
<dbReference type="InterPro" id="IPR013103">
    <property type="entry name" value="RVT_2"/>
</dbReference>
<dbReference type="GO" id="GO:0016787">
    <property type="term" value="F:hydrolase activity"/>
    <property type="evidence" value="ECO:0007669"/>
    <property type="project" value="UniProtKB-KW"/>
</dbReference>
<dbReference type="Pfam" id="PF13976">
    <property type="entry name" value="gag_pre-integrs"/>
    <property type="match status" value="1"/>
</dbReference>
<dbReference type="GO" id="GO:0003676">
    <property type="term" value="F:nucleic acid binding"/>
    <property type="evidence" value="ECO:0007669"/>
    <property type="project" value="InterPro"/>
</dbReference>
<evidence type="ECO:0000259" key="3">
    <source>
        <dbReference type="PROSITE" id="PS50994"/>
    </source>
</evidence>
<proteinExistence type="predicted"/>
<dbReference type="InterPro" id="IPR043502">
    <property type="entry name" value="DNA/RNA_pol_sf"/>
</dbReference>
<accession>A5BRM9</accession>
<dbReference type="GO" id="GO:0046872">
    <property type="term" value="F:metal ion binding"/>
    <property type="evidence" value="ECO:0007669"/>
    <property type="project" value="UniProtKB-KW"/>
</dbReference>
<dbReference type="InterPro" id="IPR039537">
    <property type="entry name" value="Retrotran_Ty1/copia-like"/>
</dbReference>
<evidence type="ECO:0000256" key="2">
    <source>
        <dbReference type="ARBA" id="ARBA00022801"/>
    </source>
</evidence>
<dbReference type="Pfam" id="PF25597">
    <property type="entry name" value="SH3_retrovirus"/>
    <property type="match status" value="1"/>
</dbReference>
<dbReference type="GO" id="GO:0015074">
    <property type="term" value="P:DNA integration"/>
    <property type="evidence" value="ECO:0007669"/>
    <property type="project" value="InterPro"/>
</dbReference>
<dbReference type="EMBL" id="AM468562">
    <property type="protein sequence ID" value="CAN70473.1"/>
    <property type="molecule type" value="Genomic_DNA"/>
</dbReference>
<dbReference type="SUPFAM" id="SSF53098">
    <property type="entry name" value="Ribonuclease H-like"/>
    <property type="match status" value="1"/>
</dbReference>
<dbReference type="Gene3D" id="3.30.420.10">
    <property type="entry name" value="Ribonuclease H-like superfamily/Ribonuclease H"/>
    <property type="match status" value="1"/>
</dbReference>
<dbReference type="InterPro" id="IPR025724">
    <property type="entry name" value="GAG-pre-integrase_dom"/>
</dbReference>
<organism evidence="4">
    <name type="scientific">Vitis vinifera</name>
    <name type="common">Grape</name>
    <dbReference type="NCBI Taxonomy" id="29760"/>
    <lineage>
        <taxon>Eukaryota</taxon>
        <taxon>Viridiplantae</taxon>
        <taxon>Streptophyta</taxon>
        <taxon>Embryophyta</taxon>
        <taxon>Tracheophyta</taxon>
        <taxon>Spermatophyta</taxon>
        <taxon>Magnoliopsida</taxon>
        <taxon>eudicotyledons</taxon>
        <taxon>Gunneridae</taxon>
        <taxon>Pentapetalae</taxon>
        <taxon>rosids</taxon>
        <taxon>Vitales</taxon>
        <taxon>Vitaceae</taxon>
        <taxon>Viteae</taxon>
        <taxon>Vitis</taxon>
    </lineage>
</organism>
<dbReference type="Pfam" id="PF00665">
    <property type="entry name" value="rve"/>
    <property type="match status" value="1"/>
</dbReference>
<dbReference type="CDD" id="cd09272">
    <property type="entry name" value="RNase_HI_RT_Ty1"/>
    <property type="match status" value="1"/>
</dbReference>
<reference evidence="4" key="1">
    <citation type="journal article" date="2007" name="PLoS ONE">
        <title>The first genome sequence of an elite grapevine cultivar (Pinot noir Vitis vinifera L.): coping with a highly heterozygous genome.</title>
        <authorList>
            <person name="Velasco R."/>
            <person name="Zharkikh A."/>
            <person name="Troggio M."/>
            <person name="Cartwright D.A."/>
            <person name="Cestaro A."/>
            <person name="Pruss D."/>
            <person name="Pindo M."/>
            <person name="FitzGerald L.M."/>
            <person name="Vezzulli S."/>
            <person name="Reid J."/>
            <person name="Malacarne G."/>
            <person name="Iliev D."/>
            <person name="Coppola G."/>
            <person name="Wardell B."/>
            <person name="Micheletti D."/>
            <person name="Macalma T."/>
            <person name="Facci M."/>
            <person name="Mitchell J.T."/>
            <person name="Perazzolli M."/>
            <person name="Eldredge G."/>
            <person name="Gatto P."/>
            <person name="Oyzerski R."/>
            <person name="Moretto M."/>
            <person name="Gutin N."/>
            <person name="Stefanini M."/>
            <person name="Chen Y."/>
            <person name="Segala C."/>
            <person name="Davenport C."/>
            <person name="Dematte L."/>
            <person name="Mraz A."/>
            <person name="Battilana J."/>
            <person name="Stormo K."/>
            <person name="Costa F."/>
            <person name="Tao Q."/>
            <person name="Si-Ammour A."/>
            <person name="Harkins T."/>
            <person name="Lackey A."/>
            <person name="Perbost C."/>
            <person name="Taillon B."/>
            <person name="Stella A."/>
            <person name="Solovyev V."/>
            <person name="Fawcett J.A."/>
            <person name="Sterck L."/>
            <person name="Vandepoele K."/>
            <person name="Grando S.M."/>
            <person name="Toppo S."/>
            <person name="Moser C."/>
            <person name="Lanchbury J."/>
            <person name="Bogden R."/>
            <person name="Skolnick M."/>
            <person name="Sgaramella V."/>
            <person name="Bhatnagar S.K."/>
            <person name="Fontana P."/>
            <person name="Gutin A."/>
            <person name="Van de Peer Y."/>
            <person name="Salamini F."/>
            <person name="Viola R."/>
        </authorList>
    </citation>
    <scope>NUCLEOTIDE SEQUENCE</scope>
</reference>
<protein>
    <recommendedName>
        <fullName evidence="3">Integrase catalytic domain-containing protein</fullName>
    </recommendedName>
</protein>
<evidence type="ECO:0000256" key="1">
    <source>
        <dbReference type="ARBA" id="ARBA00022723"/>
    </source>
</evidence>
<dbReference type="PANTHER" id="PTHR42648:SF26">
    <property type="entry name" value="INTEGRASE CATALYTIC DOMAIN-CONTAINING PROTEIN"/>
    <property type="match status" value="1"/>
</dbReference>
<dbReference type="SUPFAM" id="SSF56672">
    <property type="entry name" value="DNA/RNA polymerases"/>
    <property type="match status" value="1"/>
</dbReference>
<dbReference type="InterPro" id="IPR036397">
    <property type="entry name" value="RNaseH_sf"/>
</dbReference>
<dbReference type="AlphaFoldDB" id="A5BRM9"/>
<dbReference type="PANTHER" id="PTHR42648">
    <property type="entry name" value="TRANSPOSASE, PUTATIVE-RELATED"/>
    <property type="match status" value="1"/>
</dbReference>
<evidence type="ECO:0000313" key="4">
    <source>
        <dbReference type="EMBL" id="CAN70473.1"/>
    </source>
</evidence>
<feature type="domain" description="Integrase catalytic" evidence="3">
    <location>
        <begin position="214"/>
        <end position="377"/>
    </location>
</feature>
<dbReference type="InterPro" id="IPR012337">
    <property type="entry name" value="RNaseH-like_sf"/>
</dbReference>
<gene>
    <name evidence="4" type="ORF">VITISV_037490</name>
</gene>
<name>A5BRM9_VITVI</name>
<dbReference type="Pfam" id="PF07727">
    <property type="entry name" value="RVT_2"/>
    <property type="match status" value="1"/>
</dbReference>
<keyword evidence="2" id="KW-0378">Hydrolase</keyword>
<sequence length="786" mass="88685">MVTFSLRNFVAILHACEILLTHDLILNLILVIAIYVKYRGTLPRDVPLLRLVPNQPNTTPIAPVNSTLTPWQPRAHFAANTTPTTPQWLLDSGVSHHVTTDLSNLSLHTPYTGSDDIMIGDGSSLLITHTGTSHGGNPFEGSHERWAPLVAFSSVKTSSFEWHHRLGHPVFPILKHIVSHYQLDLSSSLISDFLCNVCHYNKNHKLPFSTSTVVSSQPLEIIFSDVWTSLVISHNGFKNYVIFVDHFTKYIWFYSFQQKSEVKDVFIRFKAIVETHFQNKIHTLYSDNGGEYLALRTFLATHGITHLSTPPHTPEHNGYSERRHRHIVEIGLTLLSHASFSLTFWTHVFATAVYLINRMPTPTLNLSSPYENIFGSPPNYSKLRIFGCLCYPWLRPYSSRKLESRSKPCIFLGYSLTQSAYLCYHPPTSRMYVSRHVKFGESVFPSLTLSMPSAYPQPDTVSTWIPPIITFQPTKLPPGHSTHHLQFNLKDNPHLVPLDSSHNIVGCKWIFVTKHHSDGSVDRHKARLVAKGFHQGPGIDYQDTFSPVVKPTIVRLVLSLVVSHGWSLRQLDVNNAFLQGHLSEDIIQLMFASFEKQFISLNKLYELRKFLIASGFHNSHADTSLFVLNTGCNLLYILVYVDDIILTAACSPIFSKRSGALIIFSCAYVVYIGRNPISWSSKKQRTVARSSTEAEYRSVATTAAELNWVNSLLTELGVVLPQSPVIYCDNIGATNLCSNPVFHSRMKHVAIDFHFIREQLVDALTKPLPKSQFLSLKSKIGLITRP</sequence>
<keyword evidence="1" id="KW-0479">Metal-binding</keyword>